<gene>
    <name evidence="2" type="ORF">SAMN04487943_101432</name>
</gene>
<name>A0A1I4HH44_9BACI</name>
<dbReference type="STRING" id="334253.SAMN04487943_101432"/>
<dbReference type="RefSeq" id="WP_091480482.1">
    <property type="nucleotide sequence ID" value="NZ_FOTR01000001.1"/>
</dbReference>
<evidence type="ECO:0000256" key="1">
    <source>
        <dbReference type="SAM" id="MobiDB-lite"/>
    </source>
</evidence>
<reference evidence="3" key="1">
    <citation type="submission" date="2016-10" db="EMBL/GenBank/DDBJ databases">
        <authorList>
            <person name="Varghese N."/>
            <person name="Submissions S."/>
        </authorList>
    </citation>
    <scope>NUCLEOTIDE SEQUENCE [LARGE SCALE GENOMIC DNA]</scope>
    <source>
        <strain evidence="3">CGMCC 1.4250</strain>
    </source>
</reference>
<feature type="compositionally biased region" description="Gly residues" evidence="1">
    <location>
        <begin position="35"/>
        <end position="45"/>
    </location>
</feature>
<evidence type="ECO:0000313" key="3">
    <source>
        <dbReference type="Proteomes" id="UP000198565"/>
    </source>
</evidence>
<feature type="region of interest" description="Disordered" evidence="1">
    <location>
        <begin position="26"/>
        <end position="86"/>
    </location>
</feature>
<dbReference type="AlphaFoldDB" id="A0A1I4HH44"/>
<accession>A0A1I4HH44</accession>
<proteinExistence type="predicted"/>
<sequence length="150" mass="16659">MEQYYPSHQYMYDQYGNVYPVNGQFSPLSQRGYPGTPGTGQGGGPSTPPPFGPPGAGQGPQGMAPTGPPPAQIPQPSQQLGDGPQLYAVDPGSMRGCLYRFTYVWLSRFNSFWFYPTYIGRRSVAGYRWTGFNWVYFGIDTERIQSFTCV</sequence>
<dbReference type="Proteomes" id="UP000198565">
    <property type="component" value="Unassembled WGS sequence"/>
</dbReference>
<evidence type="ECO:0008006" key="4">
    <source>
        <dbReference type="Google" id="ProtNLM"/>
    </source>
</evidence>
<dbReference type="OrthoDB" id="2068061at2"/>
<dbReference type="EMBL" id="FOTR01000001">
    <property type="protein sequence ID" value="SFL41424.1"/>
    <property type="molecule type" value="Genomic_DNA"/>
</dbReference>
<evidence type="ECO:0000313" key="2">
    <source>
        <dbReference type="EMBL" id="SFL41424.1"/>
    </source>
</evidence>
<keyword evidence="3" id="KW-1185">Reference proteome</keyword>
<protein>
    <recommendedName>
        <fullName evidence="4">Transporter</fullName>
    </recommendedName>
</protein>
<organism evidence="2 3">
    <name type="scientific">Gracilibacillus orientalis</name>
    <dbReference type="NCBI Taxonomy" id="334253"/>
    <lineage>
        <taxon>Bacteria</taxon>
        <taxon>Bacillati</taxon>
        <taxon>Bacillota</taxon>
        <taxon>Bacilli</taxon>
        <taxon>Bacillales</taxon>
        <taxon>Bacillaceae</taxon>
        <taxon>Gracilibacillus</taxon>
    </lineage>
</organism>